<dbReference type="CDD" id="cd00056">
    <property type="entry name" value="ENDO3c"/>
    <property type="match status" value="1"/>
</dbReference>
<keyword evidence="4" id="KW-0234">DNA repair</keyword>
<dbReference type="SMART" id="SM00478">
    <property type="entry name" value="ENDO3c"/>
    <property type="match status" value="1"/>
</dbReference>
<dbReference type="RefSeq" id="WP_327787412.1">
    <property type="nucleotide sequence ID" value="NZ_JARGEQ010000006.1"/>
</dbReference>
<comment type="catalytic activity">
    <reaction evidence="1">
        <text>Hydrolysis of alkylated DNA, releasing 3-methyladenine, 3-methylguanine, 7-methylguanine and 7-methyladenine.</text>
        <dbReference type="EC" id="3.2.2.21"/>
    </reaction>
</comment>
<dbReference type="PANTHER" id="PTHR43003:SF5">
    <property type="entry name" value="DNA-3-METHYLADENINE GLYCOSYLASE"/>
    <property type="match status" value="1"/>
</dbReference>
<proteinExistence type="predicted"/>
<reference evidence="6 7" key="1">
    <citation type="submission" date="2023-03" db="EMBL/GenBank/DDBJ databases">
        <title>YIM 152171 draft genome.</title>
        <authorList>
            <person name="Yang Z."/>
        </authorList>
    </citation>
    <scope>NUCLEOTIDE SEQUENCE [LARGE SCALE GENOMIC DNA]</scope>
    <source>
        <strain evidence="6 7">YIM 152171</strain>
    </source>
</reference>
<dbReference type="GO" id="GO:0005737">
    <property type="term" value="C:cytoplasm"/>
    <property type="evidence" value="ECO:0007669"/>
    <property type="project" value="TreeGrafter"/>
</dbReference>
<evidence type="ECO:0000256" key="4">
    <source>
        <dbReference type="ARBA" id="ARBA00023204"/>
    </source>
</evidence>
<evidence type="ECO:0000313" key="7">
    <source>
        <dbReference type="Proteomes" id="UP001301140"/>
    </source>
</evidence>
<gene>
    <name evidence="6" type="ORF">PZ740_01230</name>
</gene>
<dbReference type="SUPFAM" id="SSF48150">
    <property type="entry name" value="DNA-glycosylase"/>
    <property type="match status" value="1"/>
</dbReference>
<dbReference type="GO" id="GO:0043916">
    <property type="term" value="F:DNA-7-methylguanine glycosylase activity"/>
    <property type="evidence" value="ECO:0007669"/>
    <property type="project" value="TreeGrafter"/>
</dbReference>
<dbReference type="Proteomes" id="UP001301140">
    <property type="component" value="Unassembled WGS sequence"/>
</dbReference>
<dbReference type="Gene3D" id="1.10.340.30">
    <property type="entry name" value="Hypothetical protein, domain 2"/>
    <property type="match status" value="1"/>
</dbReference>
<evidence type="ECO:0000256" key="3">
    <source>
        <dbReference type="ARBA" id="ARBA00022763"/>
    </source>
</evidence>
<dbReference type="InterPro" id="IPR011257">
    <property type="entry name" value="DNA_glycosylase"/>
</dbReference>
<dbReference type="PANTHER" id="PTHR43003">
    <property type="entry name" value="DNA-3-METHYLADENINE GLYCOSYLASE"/>
    <property type="match status" value="1"/>
</dbReference>
<sequence>MTILPLDAARLNEALDALAARDEHIARALRRVGYPVPRVREPGFATLLRIVAAQQISTTASAAIWGRLEQRLGGSVCAEGFLALGDADLRACGFSLRKAEYGRALAQAIASGELALEALAHLPEDEAVAAITALRGFGRWSAEIYLLFALGRIDVMPAGDLALQVGAQRLKGLEARPSDTGLRALAEQWRPWRGAAAIFLWHFYGAASLDEEPAAAAGGAGRRPP</sequence>
<dbReference type="GO" id="GO:0032993">
    <property type="term" value="C:protein-DNA complex"/>
    <property type="evidence" value="ECO:0007669"/>
    <property type="project" value="TreeGrafter"/>
</dbReference>
<evidence type="ECO:0000259" key="5">
    <source>
        <dbReference type="SMART" id="SM00478"/>
    </source>
</evidence>
<evidence type="ECO:0000256" key="1">
    <source>
        <dbReference type="ARBA" id="ARBA00000086"/>
    </source>
</evidence>
<evidence type="ECO:0000313" key="6">
    <source>
        <dbReference type="EMBL" id="MDF1585003.1"/>
    </source>
</evidence>
<protein>
    <recommendedName>
        <fullName evidence="2">DNA-3-methyladenine glycosylase II</fullName>
        <ecNumber evidence="2">3.2.2.21</ecNumber>
    </recommendedName>
</protein>
<dbReference type="GO" id="GO:0032131">
    <property type="term" value="F:alkylated DNA binding"/>
    <property type="evidence" value="ECO:0007669"/>
    <property type="project" value="TreeGrafter"/>
</dbReference>
<comment type="caution">
    <text evidence="6">The sequence shown here is derived from an EMBL/GenBank/DDBJ whole genome shotgun (WGS) entry which is preliminary data.</text>
</comment>
<dbReference type="InterPro" id="IPR051912">
    <property type="entry name" value="Alkylbase_DNA_Glycosylase/TA"/>
</dbReference>
<accession>A0AAP3UXA8</accession>
<dbReference type="GO" id="GO:0006307">
    <property type="term" value="P:DNA alkylation repair"/>
    <property type="evidence" value="ECO:0007669"/>
    <property type="project" value="TreeGrafter"/>
</dbReference>
<dbReference type="EMBL" id="JARGEQ010000006">
    <property type="protein sequence ID" value="MDF1585003.1"/>
    <property type="molecule type" value="Genomic_DNA"/>
</dbReference>
<dbReference type="InterPro" id="IPR003265">
    <property type="entry name" value="HhH-GPD_domain"/>
</dbReference>
<feature type="domain" description="HhH-GPD" evidence="5">
    <location>
        <begin position="52"/>
        <end position="207"/>
    </location>
</feature>
<dbReference type="Gene3D" id="1.10.1670.40">
    <property type="match status" value="1"/>
</dbReference>
<dbReference type="AlphaFoldDB" id="A0AAP3UXA8"/>
<organism evidence="6 7">
    <name type="scientific">Marinimicrococcus flavescens</name>
    <dbReference type="NCBI Taxonomy" id="3031815"/>
    <lineage>
        <taxon>Bacteria</taxon>
        <taxon>Pseudomonadati</taxon>
        <taxon>Pseudomonadota</taxon>
        <taxon>Alphaproteobacteria</taxon>
        <taxon>Geminicoccales</taxon>
        <taxon>Geminicoccaceae</taxon>
        <taxon>Marinimicrococcus</taxon>
    </lineage>
</organism>
<keyword evidence="3" id="KW-0227">DNA damage</keyword>
<dbReference type="Pfam" id="PF00730">
    <property type="entry name" value="HhH-GPD"/>
    <property type="match status" value="1"/>
</dbReference>
<evidence type="ECO:0000256" key="2">
    <source>
        <dbReference type="ARBA" id="ARBA00012000"/>
    </source>
</evidence>
<dbReference type="EC" id="3.2.2.21" evidence="2"/>
<dbReference type="GO" id="GO:0008725">
    <property type="term" value="F:DNA-3-methyladenine glycosylase activity"/>
    <property type="evidence" value="ECO:0007669"/>
    <property type="project" value="TreeGrafter"/>
</dbReference>
<keyword evidence="7" id="KW-1185">Reference proteome</keyword>
<name>A0AAP3UXA8_9PROT</name>
<dbReference type="GO" id="GO:0006285">
    <property type="term" value="P:base-excision repair, AP site formation"/>
    <property type="evidence" value="ECO:0007669"/>
    <property type="project" value="TreeGrafter"/>
</dbReference>